<dbReference type="Proteomes" id="UP001058974">
    <property type="component" value="Chromosome 3"/>
</dbReference>
<reference evidence="2 3" key="1">
    <citation type="journal article" date="2022" name="Nat. Genet.">
        <title>Improved pea reference genome and pan-genome highlight genomic features and evolutionary characteristics.</title>
        <authorList>
            <person name="Yang T."/>
            <person name="Liu R."/>
            <person name="Luo Y."/>
            <person name="Hu S."/>
            <person name="Wang D."/>
            <person name="Wang C."/>
            <person name="Pandey M.K."/>
            <person name="Ge S."/>
            <person name="Xu Q."/>
            <person name="Li N."/>
            <person name="Li G."/>
            <person name="Huang Y."/>
            <person name="Saxena R.K."/>
            <person name="Ji Y."/>
            <person name="Li M."/>
            <person name="Yan X."/>
            <person name="He Y."/>
            <person name="Liu Y."/>
            <person name="Wang X."/>
            <person name="Xiang C."/>
            <person name="Varshney R.K."/>
            <person name="Ding H."/>
            <person name="Gao S."/>
            <person name="Zong X."/>
        </authorList>
    </citation>
    <scope>NUCLEOTIDE SEQUENCE [LARGE SCALE GENOMIC DNA]</scope>
    <source>
        <strain evidence="2 3">cv. Zhongwan 6</strain>
    </source>
</reference>
<proteinExistence type="predicted"/>
<gene>
    <name evidence="2" type="ORF">KIW84_031896</name>
</gene>
<evidence type="ECO:0000313" key="3">
    <source>
        <dbReference type="Proteomes" id="UP001058974"/>
    </source>
</evidence>
<sequence>MESSVDDERRFRGNSKTESSSRRVSSDVEYLFPSSVNREDNDEEEALKWAAIQRLPTVARLRTGLWMTSEGQANEIDIHHLKQEEKKFLLERLVRIADVDNEKFLLKLRDRVHR</sequence>
<feature type="compositionally biased region" description="Basic and acidic residues" evidence="1">
    <location>
        <begin position="1"/>
        <end position="11"/>
    </location>
</feature>
<protein>
    <submittedName>
        <fullName evidence="2">Variant 2, transcription factor</fullName>
    </submittedName>
</protein>
<name>A0A9D5B0Z2_PEA</name>
<keyword evidence="3" id="KW-1185">Reference proteome</keyword>
<comment type="caution">
    <text evidence="2">The sequence shown here is derived from an EMBL/GenBank/DDBJ whole genome shotgun (WGS) entry which is preliminary data.</text>
</comment>
<evidence type="ECO:0000256" key="1">
    <source>
        <dbReference type="SAM" id="MobiDB-lite"/>
    </source>
</evidence>
<accession>A0A9D5B0Z2</accession>
<dbReference type="PANTHER" id="PTHR48040:SF20">
    <property type="entry name" value="PLEIOTROPIC DRUG RESISTANCE PROTEIN 1"/>
    <property type="match status" value="1"/>
</dbReference>
<evidence type="ECO:0000313" key="2">
    <source>
        <dbReference type="EMBL" id="KAI5426261.1"/>
    </source>
</evidence>
<dbReference type="Gramene" id="Psat03G0189600-T2">
    <property type="protein sequence ID" value="KAI5426261.1"/>
    <property type="gene ID" value="KIW84_031896"/>
</dbReference>
<organism evidence="2 3">
    <name type="scientific">Pisum sativum</name>
    <name type="common">Garden pea</name>
    <name type="synonym">Lathyrus oleraceus</name>
    <dbReference type="NCBI Taxonomy" id="3888"/>
    <lineage>
        <taxon>Eukaryota</taxon>
        <taxon>Viridiplantae</taxon>
        <taxon>Streptophyta</taxon>
        <taxon>Embryophyta</taxon>
        <taxon>Tracheophyta</taxon>
        <taxon>Spermatophyta</taxon>
        <taxon>Magnoliopsida</taxon>
        <taxon>eudicotyledons</taxon>
        <taxon>Gunneridae</taxon>
        <taxon>Pentapetalae</taxon>
        <taxon>rosids</taxon>
        <taxon>fabids</taxon>
        <taxon>Fabales</taxon>
        <taxon>Fabaceae</taxon>
        <taxon>Papilionoideae</taxon>
        <taxon>50 kb inversion clade</taxon>
        <taxon>NPAAA clade</taxon>
        <taxon>Hologalegina</taxon>
        <taxon>IRL clade</taxon>
        <taxon>Fabeae</taxon>
        <taxon>Lathyrus</taxon>
    </lineage>
</organism>
<dbReference type="PANTHER" id="PTHR48040">
    <property type="entry name" value="PLEIOTROPIC DRUG RESISTANCE PROTEIN 1-LIKE ISOFORM X1"/>
    <property type="match status" value="1"/>
</dbReference>
<feature type="region of interest" description="Disordered" evidence="1">
    <location>
        <begin position="1"/>
        <end position="26"/>
    </location>
</feature>
<dbReference type="AlphaFoldDB" id="A0A9D5B0Z2"/>
<dbReference type="EMBL" id="JAMSHJ010000003">
    <property type="protein sequence ID" value="KAI5426261.1"/>
    <property type="molecule type" value="Genomic_DNA"/>
</dbReference>